<dbReference type="AlphaFoldDB" id="A0A6B2LDH2"/>
<evidence type="ECO:0000313" key="1">
    <source>
        <dbReference type="EMBL" id="NDV34788.1"/>
    </source>
</evidence>
<dbReference type="PANTHER" id="PTHR42782">
    <property type="entry name" value="SI:CH73-314G15.3"/>
    <property type="match status" value="1"/>
</dbReference>
<dbReference type="Pfam" id="PF04305">
    <property type="entry name" value="DUF455"/>
    <property type="match status" value="1"/>
</dbReference>
<reference evidence="1" key="1">
    <citation type="journal article" date="2020" name="J. Eukaryot. Microbiol.">
        <title>De novo Sequencing, Assembly and Annotation of the Transcriptome for the Free-Living Testate Amoeba Arcella intermedia.</title>
        <authorList>
            <person name="Ribeiro G.M."/>
            <person name="Porfirio-Sousa A.L."/>
            <person name="Maurer-Alcala X.X."/>
            <person name="Katz L.A."/>
            <person name="Lahr D.J.G."/>
        </authorList>
    </citation>
    <scope>NUCLEOTIDE SEQUENCE</scope>
</reference>
<proteinExistence type="predicted"/>
<dbReference type="PANTHER" id="PTHR42782:SF2">
    <property type="entry name" value="3-OXOACYL-[ACYL-CARRIER-PROTEIN] SYNTHASE-LIKE PROTEIN"/>
    <property type="match status" value="1"/>
</dbReference>
<dbReference type="EMBL" id="GIBP01005819">
    <property type="protein sequence ID" value="NDV34788.1"/>
    <property type="molecule type" value="Transcribed_RNA"/>
</dbReference>
<dbReference type="Gene3D" id="1.20.1260.10">
    <property type="match status" value="1"/>
</dbReference>
<protein>
    <recommendedName>
        <fullName evidence="2">DUF455 domain-containing protein</fullName>
    </recommendedName>
</protein>
<dbReference type="InterPro" id="IPR009078">
    <property type="entry name" value="Ferritin-like_SF"/>
</dbReference>
<evidence type="ECO:0008006" key="2">
    <source>
        <dbReference type="Google" id="ProtNLM"/>
    </source>
</evidence>
<dbReference type="InterPro" id="IPR011197">
    <property type="entry name" value="UCP012318"/>
</dbReference>
<organism evidence="1">
    <name type="scientific">Arcella intermedia</name>
    <dbReference type="NCBI Taxonomy" id="1963864"/>
    <lineage>
        <taxon>Eukaryota</taxon>
        <taxon>Amoebozoa</taxon>
        <taxon>Tubulinea</taxon>
        <taxon>Elardia</taxon>
        <taxon>Arcellinida</taxon>
        <taxon>Sphaerothecina</taxon>
        <taxon>Arcellidae</taxon>
        <taxon>Arcella</taxon>
    </lineage>
</organism>
<dbReference type="InterPro" id="IPR007402">
    <property type="entry name" value="DUF455"/>
</dbReference>
<dbReference type="PIRSF" id="PIRSF012318">
    <property type="entry name" value="UCP012318"/>
    <property type="match status" value="1"/>
</dbReference>
<dbReference type="InterPro" id="IPR012347">
    <property type="entry name" value="Ferritin-like"/>
</dbReference>
<name>A0A6B2LDH2_9EUKA</name>
<dbReference type="SUPFAM" id="SSF47240">
    <property type="entry name" value="Ferritin-like"/>
    <property type="match status" value="1"/>
</dbReference>
<accession>A0A6B2LDH2</accession>
<dbReference type="CDD" id="cd00657">
    <property type="entry name" value="Ferritin_like"/>
    <property type="match status" value="1"/>
</dbReference>
<sequence>MEEKPSEVSLVEYAVQILSCTDTDLKASQTFVVAELWRNSKISKVGHCTPPAVPGRPDLTVLPPNQTARKNLISMVHALVHIESVAIDLAWDIIARYTHYDLPNQFYDDFVLLAEEEAKHYSLLRRRIKELGSDYGALPVHNGLWESATRTAEDLYARLAVEHMVHEARGLDITPKTIQRFRKAGDNTTADLLEATIYPEEITHVAKGLKWFSYLCQRESPPKEPVKKFIALVPNYFKGSLKPPFNGKARAEGGMTEEWYLPLVNSKLNMTSDSSNQDK</sequence>